<dbReference type="AlphaFoldDB" id="A0A3B0BUF6"/>
<dbReference type="PROSITE" id="PS00108">
    <property type="entry name" value="PROTEIN_KINASE_ST"/>
    <property type="match status" value="1"/>
</dbReference>
<dbReference type="InterPro" id="IPR011009">
    <property type="entry name" value="Kinase-like_dom_sf"/>
</dbReference>
<keyword evidence="2" id="KW-0808">Transferase</keyword>
<evidence type="ECO:0000313" key="2">
    <source>
        <dbReference type="EMBL" id="RKN77073.1"/>
    </source>
</evidence>
<dbReference type="SUPFAM" id="SSF56112">
    <property type="entry name" value="Protein kinase-like (PK-like)"/>
    <property type="match status" value="1"/>
</dbReference>
<name>A0A3B0BUF6_9BACL</name>
<dbReference type="SMART" id="SM00220">
    <property type="entry name" value="S_TKc"/>
    <property type="match status" value="1"/>
</dbReference>
<dbReference type="Proteomes" id="UP000282311">
    <property type="component" value="Unassembled WGS sequence"/>
</dbReference>
<dbReference type="PANTHER" id="PTHR44167:SF24">
    <property type="entry name" value="SERINE_THREONINE-PROTEIN KINASE CHK2"/>
    <property type="match status" value="1"/>
</dbReference>
<dbReference type="InterPro" id="IPR008271">
    <property type="entry name" value="Ser/Thr_kinase_AS"/>
</dbReference>
<dbReference type="PANTHER" id="PTHR44167">
    <property type="entry name" value="OVARIAN-SPECIFIC SERINE/THREONINE-PROTEIN KINASE LOK-RELATED"/>
    <property type="match status" value="1"/>
</dbReference>
<dbReference type="CDD" id="cd14014">
    <property type="entry name" value="STKc_PknB_like"/>
    <property type="match status" value="1"/>
</dbReference>
<dbReference type="InterPro" id="IPR000719">
    <property type="entry name" value="Prot_kinase_dom"/>
</dbReference>
<organism evidence="2 3">
    <name type="scientific">Paenibacillus ginsengarvi</name>
    <dbReference type="NCBI Taxonomy" id="400777"/>
    <lineage>
        <taxon>Bacteria</taxon>
        <taxon>Bacillati</taxon>
        <taxon>Bacillota</taxon>
        <taxon>Bacilli</taxon>
        <taxon>Bacillales</taxon>
        <taxon>Paenibacillaceae</taxon>
        <taxon>Paenibacillus</taxon>
    </lineage>
</organism>
<dbReference type="Pfam" id="PF00069">
    <property type="entry name" value="Pkinase"/>
    <property type="match status" value="1"/>
</dbReference>
<feature type="domain" description="Protein kinase" evidence="1">
    <location>
        <begin position="1"/>
        <end position="264"/>
    </location>
</feature>
<keyword evidence="2" id="KW-0723">Serine/threonine-protein kinase</keyword>
<dbReference type="Gene3D" id="1.10.510.10">
    <property type="entry name" value="Transferase(Phosphotransferase) domain 1"/>
    <property type="match status" value="1"/>
</dbReference>
<accession>A0A3B0BUF6</accession>
<gene>
    <name evidence="2" type="ORF">D7M11_23910</name>
</gene>
<evidence type="ECO:0000313" key="3">
    <source>
        <dbReference type="Proteomes" id="UP000282311"/>
    </source>
</evidence>
<dbReference type="EMBL" id="RBAH01000020">
    <property type="protein sequence ID" value="RKN77073.1"/>
    <property type="molecule type" value="Genomic_DNA"/>
</dbReference>
<dbReference type="PROSITE" id="PS50011">
    <property type="entry name" value="PROTEIN_KINASE_DOM"/>
    <property type="match status" value="1"/>
</dbReference>
<reference evidence="2 3" key="1">
    <citation type="journal article" date="2007" name="Int. J. Syst. Evol. Microbiol.">
        <title>Paenibacillus ginsengarvi sp. nov., isolated from soil from ginseng cultivation.</title>
        <authorList>
            <person name="Yoon M.H."/>
            <person name="Ten L.N."/>
            <person name="Im W.T."/>
        </authorList>
    </citation>
    <scope>NUCLEOTIDE SEQUENCE [LARGE SCALE GENOMIC DNA]</scope>
    <source>
        <strain evidence="2 3">KCTC 13059</strain>
    </source>
</reference>
<comment type="caution">
    <text evidence="2">The sequence shown here is derived from an EMBL/GenBank/DDBJ whole genome shotgun (WGS) entry which is preliminary data.</text>
</comment>
<proteinExistence type="predicted"/>
<protein>
    <submittedName>
        <fullName evidence="2">Serine/threonine protein kinase</fullName>
    </submittedName>
</protein>
<dbReference type="GO" id="GO:0005524">
    <property type="term" value="F:ATP binding"/>
    <property type="evidence" value="ECO:0007669"/>
    <property type="project" value="InterPro"/>
</dbReference>
<dbReference type="OrthoDB" id="9788659at2"/>
<sequence length="271" mass="31894">MHDLSFSKSYNYMLKRVIYSNEETQSWFYEAFDDTDKRTVGIKKVRVYAKDLVRAQAEAVVIHTLSNVTTQVPALYNTYYDRANEWFYLFMQYIEGGVTLRKHIESSPPLSACVDIMIQVCDVLQQLHKKRLQHRDLKPENLLMRNNQVYIIDFNISTSVPFKGEGTDYYRAPEQTEGMRHIGLNAIDIFSLGVILYEFVTGRPPVRGEDYSFRRGLDEWKFFTPPIEKRPELTPELNDVIMNCLKLNPKQRYKDIWQLKQALIQAKRGMR</sequence>
<evidence type="ECO:0000259" key="1">
    <source>
        <dbReference type="PROSITE" id="PS50011"/>
    </source>
</evidence>
<keyword evidence="2" id="KW-0418">Kinase</keyword>
<dbReference type="GO" id="GO:0004674">
    <property type="term" value="F:protein serine/threonine kinase activity"/>
    <property type="evidence" value="ECO:0007669"/>
    <property type="project" value="UniProtKB-KW"/>
</dbReference>
<keyword evidence="3" id="KW-1185">Reference proteome</keyword>